<dbReference type="EMBL" id="MU005569">
    <property type="protein sequence ID" value="KAF2691779.1"/>
    <property type="molecule type" value="Genomic_DNA"/>
</dbReference>
<dbReference type="AlphaFoldDB" id="A0A6G1JNP9"/>
<feature type="non-terminal residue" evidence="2">
    <location>
        <position position="1"/>
    </location>
</feature>
<keyword evidence="3" id="KW-1185">Reference proteome</keyword>
<organism evidence="2 3">
    <name type="scientific">Lentithecium fluviatile CBS 122367</name>
    <dbReference type="NCBI Taxonomy" id="1168545"/>
    <lineage>
        <taxon>Eukaryota</taxon>
        <taxon>Fungi</taxon>
        <taxon>Dikarya</taxon>
        <taxon>Ascomycota</taxon>
        <taxon>Pezizomycotina</taxon>
        <taxon>Dothideomycetes</taxon>
        <taxon>Pleosporomycetidae</taxon>
        <taxon>Pleosporales</taxon>
        <taxon>Massarineae</taxon>
        <taxon>Lentitheciaceae</taxon>
        <taxon>Lentithecium</taxon>
    </lineage>
</organism>
<accession>A0A6G1JNP9</accession>
<dbReference type="Proteomes" id="UP000799291">
    <property type="component" value="Unassembled WGS sequence"/>
</dbReference>
<feature type="transmembrane region" description="Helical" evidence="1">
    <location>
        <begin position="21"/>
        <end position="43"/>
    </location>
</feature>
<proteinExistence type="predicted"/>
<evidence type="ECO:0000313" key="2">
    <source>
        <dbReference type="EMBL" id="KAF2691779.1"/>
    </source>
</evidence>
<reference evidence="2" key="1">
    <citation type="journal article" date="2020" name="Stud. Mycol.">
        <title>101 Dothideomycetes genomes: a test case for predicting lifestyles and emergence of pathogens.</title>
        <authorList>
            <person name="Haridas S."/>
            <person name="Albert R."/>
            <person name="Binder M."/>
            <person name="Bloem J."/>
            <person name="Labutti K."/>
            <person name="Salamov A."/>
            <person name="Andreopoulos B."/>
            <person name="Baker S."/>
            <person name="Barry K."/>
            <person name="Bills G."/>
            <person name="Bluhm B."/>
            <person name="Cannon C."/>
            <person name="Castanera R."/>
            <person name="Culley D."/>
            <person name="Daum C."/>
            <person name="Ezra D."/>
            <person name="Gonzalez J."/>
            <person name="Henrissat B."/>
            <person name="Kuo A."/>
            <person name="Liang C."/>
            <person name="Lipzen A."/>
            <person name="Lutzoni F."/>
            <person name="Magnuson J."/>
            <person name="Mondo S."/>
            <person name="Nolan M."/>
            <person name="Ohm R."/>
            <person name="Pangilinan J."/>
            <person name="Park H.-J."/>
            <person name="Ramirez L."/>
            <person name="Alfaro M."/>
            <person name="Sun H."/>
            <person name="Tritt A."/>
            <person name="Yoshinaga Y."/>
            <person name="Zwiers L.-H."/>
            <person name="Turgeon B."/>
            <person name="Goodwin S."/>
            <person name="Spatafora J."/>
            <person name="Crous P."/>
            <person name="Grigoriev I."/>
        </authorList>
    </citation>
    <scope>NUCLEOTIDE SEQUENCE</scope>
    <source>
        <strain evidence="2">CBS 122367</strain>
    </source>
</reference>
<gene>
    <name evidence="2" type="ORF">K458DRAFT_286695</name>
</gene>
<evidence type="ECO:0000313" key="3">
    <source>
        <dbReference type="Proteomes" id="UP000799291"/>
    </source>
</evidence>
<keyword evidence="1" id="KW-1133">Transmembrane helix</keyword>
<keyword evidence="1" id="KW-0812">Transmembrane</keyword>
<evidence type="ECO:0000256" key="1">
    <source>
        <dbReference type="SAM" id="Phobius"/>
    </source>
</evidence>
<name>A0A6G1JNP9_9PLEO</name>
<sequence>SSFKKIIMKKNTCVSFNSTRLVIYNLEAIILKLNIILYISTLLKLENTL</sequence>
<protein>
    <submittedName>
        <fullName evidence="2">Uncharacterized protein</fullName>
    </submittedName>
</protein>
<keyword evidence="1" id="KW-0472">Membrane</keyword>